<dbReference type="Pfam" id="PF00441">
    <property type="entry name" value="Acyl-CoA_dh_1"/>
    <property type="match status" value="1"/>
</dbReference>
<dbReference type="GO" id="GO:0005886">
    <property type="term" value="C:plasma membrane"/>
    <property type="evidence" value="ECO:0007669"/>
    <property type="project" value="TreeGrafter"/>
</dbReference>
<dbReference type="PANTHER" id="PTHR43292:SF3">
    <property type="entry name" value="ACYL-COA DEHYDROGENASE FADE29"/>
    <property type="match status" value="1"/>
</dbReference>
<dbReference type="Pfam" id="PF02770">
    <property type="entry name" value="Acyl-CoA_dh_M"/>
    <property type="match status" value="1"/>
</dbReference>
<dbReference type="Proteomes" id="UP000315782">
    <property type="component" value="Unassembled WGS sequence"/>
</dbReference>
<gene>
    <name evidence="10" type="ORF">EVA96_02060</name>
</gene>
<dbReference type="SUPFAM" id="SSF56645">
    <property type="entry name" value="Acyl-CoA dehydrogenase NM domain-like"/>
    <property type="match status" value="1"/>
</dbReference>
<dbReference type="Pfam" id="PF02771">
    <property type="entry name" value="Acyl-CoA_dh_N"/>
    <property type="match status" value="1"/>
</dbReference>
<dbReference type="InterPro" id="IPR006091">
    <property type="entry name" value="Acyl-CoA_Oxase/DH_mid-dom"/>
</dbReference>
<evidence type="ECO:0000256" key="2">
    <source>
        <dbReference type="ARBA" id="ARBA00009347"/>
    </source>
</evidence>
<keyword evidence="3 6" id="KW-0285">Flavoprotein</keyword>
<evidence type="ECO:0000259" key="9">
    <source>
        <dbReference type="Pfam" id="PF02771"/>
    </source>
</evidence>
<dbReference type="Gene3D" id="2.40.110.10">
    <property type="entry name" value="Butyryl-CoA Dehydrogenase, subunit A, domain 2"/>
    <property type="match status" value="1"/>
</dbReference>
<dbReference type="InterPro" id="IPR052161">
    <property type="entry name" value="Mycobact_Acyl-CoA_DH"/>
</dbReference>
<dbReference type="GO" id="GO:0050660">
    <property type="term" value="F:flavin adenine dinucleotide binding"/>
    <property type="evidence" value="ECO:0007669"/>
    <property type="project" value="InterPro"/>
</dbReference>
<sequence>MSELDNFRQEVKDWLKENCPSSMQNGADPKTPVDEVWGGRKAVYKNPDSKIWLERMGSKGWTMPTVSKEYGGGGLSKDEVKILNEEMFMIGAKAPLLSFGIWMLAPVLLEYGTEEQKKEHLPKIIKGEIRWCQGYSEPGSGSDLASLATKAEDMGDHFLVNGQKVWTSYADKADWIFALVRTGPKEPKHDGISFLLIDMETPGVSTKPITLISGKSPFCETFFDNVKASKDNLIGELNAGWAIAKALLQHERAFISNFGLAAAMGSGKDLVSIAKKHVGEENGKISNSFYRSEIATHKIKEHAFGLTLKRAGDEGGKASATASMFKLYGTEHNKKRHELMVSAMGVDGVAWDGDEFDKEDKDLTRAWLRTKGNSLEGGTSEVQLNVISKRVLGLPS</sequence>
<dbReference type="AlphaFoldDB" id="A0A520MJ54"/>
<evidence type="ECO:0000259" key="7">
    <source>
        <dbReference type="Pfam" id="PF00441"/>
    </source>
</evidence>
<dbReference type="GO" id="GO:0016627">
    <property type="term" value="F:oxidoreductase activity, acting on the CH-CH group of donors"/>
    <property type="evidence" value="ECO:0007669"/>
    <property type="project" value="InterPro"/>
</dbReference>
<evidence type="ECO:0000259" key="8">
    <source>
        <dbReference type="Pfam" id="PF02770"/>
    </source>
</evidence>
<dbReference type="InterPro" id="IPR009100">
    <property type="entry name" value="AcylCoA_DH/oxidase_NM_dom_sf"/>
</dbReference>
<dbReference type="PANTHER" id="PTHR43292">
    <property type="entry name" value="ACYL-COA DEHYDROGENASE"/>
    <property type="match status" value="1"/>
</dbReference>
<dbReference type="InterPro" id="IPR036250">
    <property type="entry name" value="AcylCo_DH-like_C"/>
</dbReference>
<dbReference type="EMBL" id="SHBI01000009">
    <property type="protein sequence ID" value="RZO21217.1"/>
    <property type="molecule type" value="Genomic_DNA"/>
</dbReference>
<dbReference type="Gene3D" id="1.10.540.10">
    <property type="entry name" value="Acyl-CoA dehydrogenase/oxidase, N-terminal domain"/>
    <property type="match status" value="1"/>
</dbReference>
<dbReference type="InterPro" id="IPR046373">
    <property type="entry name" value="Acyl-CoA_Oxase/DH_mid-dom_sf"/>
</dbReference>
<feature type="domain" description="Acyl-CoA dehydrogenase/oxidase N-terminal" evidence="9">
    <location>
        <begin position="52"/>
        <end position="128"/>
    </location>
</feature>
<proteinExistence type="inferred from homology"/>
<keyword evidence="5 6" id="KW-0560">Oxidoreductase</keyword>
<evidence type="ECO:0000256" key="1">
    <source>
        <dbReference type="ARBA" id="ARBA00001974"/>
    </source>
</evidence>
<dbReference type="InterPro" id="IPR009075">
    <property type="entry name" value="AcylCo_DH/oxidase_C"/>
</dbReference>
<accession>A0A520MJ54</accession>
<comment type="caution">
    <text evidence="10">The sequence shown here is derived from an EMBL/GenBank/DDBJ whole genome shotgun (WGS) entry which is preliminary data.</text>
</comment>
<evidence type="ECO:0000256" key="6">
    <source>
        <dbReference type="RuleBase" id="RU362125"/>
    </source>
</evidence>
<feature type="domain" description="Acyl-CoA dehydrogenase/oxidase C-terminal" evidence="7">
    <location>
        <begin position="238"/>
        <end position="392"/>
    </location>
</feature>
<name>A0A520MJ54_9GAMM</name>
<reference evidence="10 11" key="1">
    <citation type="submission" date="2019-02" db="EMBL/GenBank/DDBJ databases">
        <title>Prokaryotic population dynamics and viral predation in marine succession experiment using metagenomics: the confinement effect.</title>
        <authorList>
            <person name="Haro-Moreno J.M."/>
            <person name="Rodriguez-Valera F."/>
            <person name="Lopez-Perez M."/>
        </authorList>
    </citation>
    <scope>NUCLEOTIDE SEQUENCE [LARGE SCALE GENOMIC DNA]</scope>
    <source>
        <strain evidence="10">MED-G163</strain>
    </source>
</reference>
<evidence type="ECO:0000256" key="3">
    <source>
        <dbReference type="ARBA" id="ARBA00022630"/>
    </source>
</evidence>
<evidence type="ECO:0000313" key="10">
    <source>
        <dbReference type="EMBL" id="RZO21217.1"/>
    </source>
</evidence>
<feature type="domain" description="Acyl-CoA oxidase/dehydrogenase middle" evidence="8">
    <location>
        <begin position="132"/>
        <end position="226"/>
    </location>
</feature>
<dbReference type="InterPro" id="IPR037069">
    <property type="entry name" value="AcylCoA_DH/ox_N_sf"/>
</dbReference>
<dbReference type="SUPFAM" id="SSF47203">
    <property type="entry name" value="Acyl-CoA dehydrogenase C-terminal domain-like"/>
    <property type="match status" value="1"/>
</dbReference>
<comment type="similarity">
    <text evidence="2 6">Belongs to the acyl-CoA dehydrogenase family.</text>
</comment>
<dbReference type="InterPro" id="IPR013786">
    <property type="entry name" value="AcylCoA_DH/ox_N"/>
</dbReference>
<evidence type="ECO:0000256" key="4">
    <source>
        <dbReference type="ARBA" id="ARBA00022827"/>
    </source>
</evidence>
<evidence type="ECO:0000313" key="11">
    <source>
        <dbReference type="Proteomes" id="UP000315782"/>
    </source>
</evidence>
<protein>
    <submittedName>
        <fullName evidence="10">Acyl-CoA dehydrogenase</fullName>
    </submittedName>
</protein>
<comment type="cofactor">
    <cofactor evidence="1 6">
        <name>FAD</name>
        <dbReference type="ChEBI" id="CHEBI:57692"/>
    </cofactor>
</comment>
<dbReference type="FunFam" id="2.40.110.10:FF:000011">
    <property type="entry name" value="Acyl-CoA dehydrogenase FadE34"/>
    <property type="match status" value="1"/>
</dbReference>
<keyword evidence="4 6" id="KW-0274">FAD</keyword>
<evidence type="ECO:0000256" key="5">
    <source>
        <dbReference type="ARBA" id="ARBA00023002"/>
    </source>
</evidence>
<dbReference type="Gene3D" id="1.20.140.10">
    <property type="entry name" value="Butyryl-CoA Dehydrogenase, subunit A, domain 3"/>
    <property type="match status" value="1"/>
</dbReference>
<organism evidence="10 11">
    <name type="scientific">SAR86 cluster bacterium</name>
    <dbReference type="NCBI Taxonomy" id="2030880"/>
    <lineage>
        <taxon>Bacteria</taxon>
        <taxon>Pseudomonadati</taxon>
        <taxon>Pseudomonadota</taxon>
        <taxon>Gammaproteobacteria</taxon>
        <taxon>SAR86 cluster</taxon>
    </lineage>
</organism>